<organism evidence="3 4">
    <name type="scientific">Artemisia annua</name>
    <name type="common">Sweet wormwood</name>
    <dbReference type="NCBI Taxonomy" id="35608"/>
    <lineage>
        <taxon>Eukaryota</taxon>
        <taxon>Viridiplantae</taxon>
        <taxon>Streptophyta</taxon>
        <taxon>Embryophyta</taxon>
        <taxon>Tracheophyta</taxon>
        <taxon>Spermatophyta</taxon>
        <taxon>Magnoliopsida</taxon>
        <taxon>eudicotyledons</taxon>
        <taxon>Gunneridae</taxon>
        <taxon>Pentapetalae</taxon>
        <taxon>asterids</taxon>
        <taxon>campanulids</taxon>
        <taxon>Asterales</taxon>
        <taxon>Asteraceae</taxon>
        <taxon>Asteroideae</taxon>
        <taxon>Anthemideae</taxon>
        <taxon>Artemisiinae</taxon>
        <taxon>Artemisia</taxon>
    </lineage>
</organism>
<evidence type="ECO:0000313" key="4">
    <source>
        <dbReference type="Proteomes" id="UP000245207"/>
    </source>
</evidence>
<feature type="signal peptide" evidence="2">
    <location>
        <begin position="1"/>
        <end position="25"/>
    </location>
</feature>
<gene>
    <name evidence="3" type="ORF">CTI12_AA048240</name>
</gene>
<feature type="compositionally biased region" description="Pro residues" evidence="1">
    <location>
        <begin position="61"/>
        <end position="75"/>
    </location>
</feature>
<evidence type="ECO:0000256" key="2">
    <source>
        <dbReference type="SAM" id="SignalP"/>
    </source>
</evidence>
<protein>
    <recommendedName>
        <fullName evidence="5">Transmembrane protein</fullName>
    </recommendedName>
</protein>
<proteinExistence type="predicted"/>
<evidence type="ECO:0000256" key="1">
    <source>
        <dbReference type="SAM" id="MobiDB-lite"/>
    </source>
</evidence>
<keyword evidence="4" id="KW-1185">Reference proteome</keyword>
<dbReference type="EMBL" id="PKPP01000232">
    <property type="protein sequence ID" value="PWA95580.1"/>
    <property type="molecule type" value="Genomic_DNA"/>
</dbReference>
<name>A0A2U1QC39_ARTAN</name>
<feature type="chain" id="PRO_5015421921" description="Transmembrane protein" evidence="2">
    <location>
        <begin position="26"/>
        <end position="93"/>
    </location>
</feature>
<keyword evidence="2" id="KW-0732">Signal</keyword>
<dbReference type="Proteomes" id="UP000245207">
    <property type="component" value="Unassembled WGS sequence"/>
</dbReference>
<accession>A0A2U1QC39</accession>
<comment type="caution">
    <text evidence="3">The sequence shown here is derived from an EMBL/GenBank/DDBJ whole genome shotgun (WGS) entry which is preliminary data.</text>
</comment>
<dbReference type="AlphaFoldDB" id="A0A2U1QC39"/>
<feature type="region of interest" description="Disordered" evidence="1">
    <location>
        <begin position="43"/>
        <end position="75"/>
    </location>
</feature>
<evidence type="ECO:0000313" key="3">
    <source>
        <dbReference type="EMBL" id="PWA95580.1"/>
    </source>
</evidence>
<reference evidence="3 4" key="1">
    <citation type="journal article" date="2018" name="Mol. Plant">
        <title>The genome of Artemisia annua provides insight into the evolution of Asteraceae family and artemisinin biosynthesis.</title>
        <authorList>
            <person name="Shen Q."/>
            <person name="Zhang L."/>
            <person name="Liao Z."/>
            <person name="Wang S."/>
            <person name="Yan T."/>
            <person name="Shi P."/>
            <person name="Liu M."/>
            <person name="Fu X."/>
            <person name="Pan Q."/>
            <person name="Wang Y."/>
            <person name="Lv Z."/>
            <person name="Lu X."/>
            <person name="Zhang F."/>
            <person name="Jiang W."/>
            <person name="Ma Y."/>
            <person name="Chen M."/>
            <person name="Hao X."/>
            <person name="Li L."/>
            <person name="Tang Y."/>
            <person name="Lv G."/>
            <person name="Zhou Y."/>
            <person name="Sun X."/>
            <person name="Brodelius P.E."/>
            <person name="Rose J.K.C."/>
            <person name="Tang K."/>
        </authorList>
    </citation>
    <scope>NUCLEOTIDE SEQUENCE [LARGE SCALE GENOMIC DNA]</scope>
    <source>
        <strain evidence="4">cv. Huhao1</strain>
        <tissue evidence="3">Leaf</tissue>
    </source>
</reference>
<sequence length="93" mass="10126">MKKYTLPKRVVILLVILMLDHVMQASSNSFDPNQGSCRKLRTKKLAPPSPKAGPNIGFIPPENPPPIFSPPPPPLTHMLGRSHHLGIGVLPPP</sequence>
<evidence type="ECO:0008006" key="5">
    <source>
        <dbReference type="Google" id="ProtNLM"/>
    </source>
</evidence>